<feature type="region of interest" description="Disordered" evidence="1">
    <location>
        <begin position="1"/>
        <end position="35"/>
    </location>
</feature>
<reference evidence="3" key="1">
    <citation type="journal article" date="2019" name="Int. J. Syst. Evol. Microbiol.">
        <title>The Global Catalogue of Microorganisms (GCM) 10K type strain sequencing project: providing services to taxonomists for standard genome sequencing and annotation.</title>
        <authorList>
            <consortium name="The Broad Institute Genomics Platform"/>
            <consortium name="The Broad Institute Genome Sequencing Center for Infectious Disease"/>
            <person name="Wu L."/>
            <person name="Ma J."/>
        </authorList>
    </citation>
    <scope>NUCLEOTIDE SEQUENCE [LARGE SCALE GENOMIC DNA]</scope>
    <source>
        <strain evidence="3">CGMCC 1.12990</strain>
    </source>
</reference>
<gene>
    <name evidence="2" type="ORF">GCM10011378_08670</name>
</gene>
<sequence length="151" mass="16550">MQSASLGPKVQGGGTPSVRDSIKEGGKLHRRPKNHRNLAKLTKKYHPNPTPATALRAFTVDRGVLQSLLVPECVGVRIYLAKDTLTSAQNYQLILVGVRKNPNPTSENDKFLDLISKDNQGPGLRAAYYYVIQTGDRCPANCDLTSPLHTK</sequence>
<evidence type="ECO:0000313" key="2">
    <source>
        <dbReference type="EMBL" id="GGG34528.1"/>
    </source>
</evidence>
<organism evidence="2 3">
    <name type="scientific">Hymenobacter glacieicola</name>
    <dbReference type="NCBI Taxonomy" id="1562124"/>
    <lineage>
        <taxon>Bacteria</taxon>
        <taxon>Pseudomonadati</taxon>
        <taxon>Bacteroidota</taxon>
        <taxon>Cytophagia</taxon>
        <taxon>Cytophagales</taxon>
        <taxon>Hymenobacteraceae</taxon>
        <taxon>Hymenobacter</taxon>
    </lineage>
</organism>
<evidence type="ECO:0000256" key="1">
    <source>
        <dbReference type="SAM" id="MobiDB-lite"/>
    </source>
</evidence>
<accession>A0ABQ1WNY1</accession>
<comment type="caution">
    <text evidence="2">The sequence shown here is derived from an EMBL/GenBank/DDBJ whole genome shotgun (WGS) entry which is preliminary data.</text>
</comment>
<dbReference type="EMBL" id="BMGS01000002">
    <property type="protein sequence ID" value="GGG34528.1"/>
    <property type="molecule type" value="Genomic_DNA"/>
</dbReference>
<dbReference type="Proteomes" id="UP000601361">
    <property type="component" value="Unassembled WGS sequence"/>
</dbReference>
<proteinExistence type="predicted"/>
<evidence type="ECO:0000313" key="3">
    <source>
        <dbReference type="Proteomes" id="UP000601361"/>
    </source>
</evidence>
<protein>
    <submittedName>
        <fullName evidence="2">Uncharacterized protein</fullName>
    </submittedName>
</protein>
<keyword evidence="3" id="KW-1185">Reference proteome</keyword>
<name>A0ABQ1WNY1_9BACT</name>